<feature type="region of interest" description="Disordered" evidence="1">
    <location>
        <begin position="17"/>
        <end position="47"/>
    </location>
</feature>
<sequence>MHSCQWQIQLQLRMAAASPKKTRRRTKSRLIDGQGRPVAPGAEQQAEPRTAVVAVVHQGESTIWFKLSYITRLYGTKGPDGWK</sequence>
<evidence type="ECO:0000256" key="1">
    <source>
        <dbReference type="SAM" id="MobiDB-lite"/>
    </source>
</evidence>
<accession>A0AAD9BGW7</accession>
<dbReference type="AlphaFoldDB" id="A0AAD9BGW7"/>
<dbReference type="Proteomes" id="UP001228049">
    <property type="component" value="Unassembled WGS sequence"/>
</dbReference>
<comment type="caution">
    <text evidence="2">The sequence shown here is derived from an EMBL/GenBank/DDBJ whole genome shotgun (WGS) entry which is preliminary data.</text>
</comment>
<keyword evidence="3" id="KW-1185">Reference proteome</keyword>
<dbReference type="EMBL" id="JASDAP010000023">
    <property type="protein sequence ID" value="KAK1882493.1"/>
    <property type="molecule type" value="Genomic_DNA"/>
</dbReference>
<name>A0AAD9BGW7_DISEL</name>
<reference evidence="2" key="1">
    <citation type="submission" date="2023-04" db="EMBL/GenBank/DDBJ databases">
        <title>Chromosome-level genome of Chaenocephalus aceratus.</title>
        <authorList>
            <person name="Park H."/>
        </authorList>
    </citation>
    <scope>NUCLEOTIDE SEQUENCE</scope>
    <source>
        <strain evidence="2">DE</strain>
        <tissue evidence="2">Muscle</tissue>
    </source>
</reference>
<protein>
    <submittedName>
        <fullName evidence="2">Nonribosomal peptide synthetase fmqA</fullName>
    </submittedName>
</protein>
<proteinExistence type="predicted"/>
<organism evidence="2 3">
    <name type="scientific">Dissostichus eleginoides</name>
    <name type="common">Patagonian toothfish</name>
    <name type="synonym">Dissostichus amissus</name>
    <dbReference type="NCBI Taxonomy" id="100907"/>
    <lineage>
        <taxon>Eukaryota</taxon>
        <taxon>Metazoa</taxon>
        <taxon>Chordata</taxon>
        <taxon>Craniata</taxon>
        <taxon>Vertebrata</taxon>
        <taxon>Euteleostomi</taxon>
        <taxon>Actinopterygii</taxon>
        <taxon>Neopterygii</taxon>
        <taxon>Teleostei</taxon>
        <taxon>Neoteleostei</taxon>
        <taxon>Acanthomorphata</taxon>
        <taxon>Eupercaria</taxon>
        <taxon>Perciformes</taxon>
        <taxon>Notothenioidei</taxon>
        <taxon>Nototheniidae</taxon>
        <taxon>Dissostichus</taxon>
    </lineage>
</organism>
<evidence type="ECO:0000313" key="2">
    <source>
        <dbReference type="EMBL" id="KAK1882493.1"/>
    </source>
</evidence>
<gene>
    <name evidence="2" type="ORF">KUDE01_023276</name>
</gene>
<evidence type="ECO:0000313" key="3">
    <source>
        <dbReference type="Proteomes" id="UP001228049"/>
    </source>
</evidence>